<accession>A0AA35KTC0</accession>
<gene>
    <name evidence="1" type="ORF">PODLI_1B038752</name>
</gene>
<reference evidence="1" key="1">
    <citation type="submission" date="2022-12" db="EMBL/GenBank/DDBJ databases">
        <authorList>
            <person name="Alioto T."/>
            <person name="Alioto T."/>
            <person name="Gomez Garrido J."/>
        </authorList>
    </citation>
    <scope>NUCLEOTIDE SEQUENCE</scope>
</reference>
<protein>
    <submittedName>
        <fullName evidence="1">Uncharacterized protein</fullName>
    </submittedName>
</protein>
<dbReference type="EMBL" id="OX395134">
    <property type="protein sequence ID" value="CAI5783945.1"/>
    <property type="molecule type" value="Genomic_DNA"/>
</dbReference>
<evidence type="ECO:0000313" key="2">
    <source>
        <dbReference type="Proteomes" id="UP001178461"/>
    </source>
</evidence>
<dbReference type="AlphaFoldDB" id="A0AA35KTC0"/>
<sequence length="104" mass="11670">MFDIISHLLYFLHTFSLLKSKGKCVCVLWSECRLHSYPRSQNSKRDCCSHCAAIPLAVLASEIQNIFFLVFLLQKLGESCGLVRLNRAKNTVNNGEMACANAAF</sequence>
<proteinExistence type="predicted"/>
<keyword evidence="2" id="KW-1185">Reference proteome</keyword>
<evidence type="ECO:0000313" key="1">
    <source>
        <dbReference type="EMBL" id="CAI5783945.1"/>
    </source>
</evidence>
<dbReference type="Proteomes" id="UP001178461">
    <property type="component" value="Chromosome 9"/>
</dbReference>
<name>A0AA35KTC0_9SAUR</name>
<organism evidence="1 2">
    <name type="scientific">Podarcis lilfordi</name>
    <name type="common">Lilford's wall lizard</name>
    <dbReference type="NCBI Taxonomy" id="74358"/>
    <lineage>
        <taxon>Eukaryota</taxon>
        <taxon>Metazoa</taxon>
        <taxon>Chordata</taxon>
        <taxon>Craniata</taxon>
        <taxon>Vertebrata</taxon>
        <taxon>Euteleostomi</taxon>
        <taxon>Lepidosauria</taxon>
        <taxon>Squamata</taxon>
        <taxon>Bifurcata</taxon>
        <taxon>Unidentata</taxon>
        <taxon>Episquamata</taxon>
        <taxon>Laterata</taxon>
        <taxon>Lacertibaenia</taxon>
        <taxon>Lacertidae</taxon>
        <taxon>Podarcis</taxon>
    </lineage>
</organism>